<feature type="region of interest" description="Disordered" evidence="1">
    <location>
        <begin position="1"/>
        <end position="20"/>
    </location>
</feature>
<evidence type="ECO:0000313" key="3">
    <source>
        <dbReference type="Proteomes" id="UP001553843"/>
    </source>
</evidence>
<accession>A0ABV3LVA6</accession>
<dbReference type="EMBL" id="JBEYRS010000003">
    <property type="protein sequence ID" value="MEW2362297.1"/>
    <property type="molecule type" value="Genomic_DNA"/>
</dbReference>
<organism evidence="2 3">
    <name type="scientific">Streptomyces huasconensis</name>
    <dbReference type="NCBI Taxonomy" id="1854574"/>
    <lineage>
        <taxon>Bacteria</taxon>
        <taxon>Bacillati</taxon>
        <taxon>Actinomycetota</taxon>
        <taxon>Actinomycetes</taxon>
        <taxon>Kitasatosporales</taxon>
        <taxon>Streptomycetaceae</taxon>
        <taxon>Streptomyces</taxon>
    </lineage>
</organism>
<reference evidence="2 3" key="1">
    <citation type="submission" date="2024-06" db="EMBL/GenBank/DDBJ databases">
        <title>The Natural Products Discovery Center: Release of the First 8490 Sequenced Strains for Exploring Actinobacteria Biosynthetic Diversity.</title>
        <authorList>
            <person name="Kalkreuter E."/>
            <person name="Kautsar S.A."/>
            <person name="Yang D."/>
            <person name="Bader C.D."/>
            <person name="Teijaro C.N."/>
            <person name="Fluegel L."/>
            <person name="Davis C.M."/>
            <person name="Simpson J.R."/>
            <person name="Lauterbach L."/>
            <person name="Steele A.D."/>
            <person name="Gui C."/>
            <person name="Meng S."/>
            <person name="Li G."/>
            <person name="Viehrig K."/>
            <person name="Ye F."/>
            <person name="Su P."/>
            <person name="Kiefer A.F."/>
            <person name="Nichols A."/>
            <person name="Cepeda A.J."/>
            <person name="Yan W."/>
            <person name="Fan B."/>
            <person name="Jiang Y."/>
            <person name="Adhikari A."/>
            <person name="Zheng C.-J."/>
            <person name="Schuster L."/>
            <person name="Cowan T.M."/>
            <person name="Smanski M.J."/>
            <person name="Chevrette M.G."/>
            <person name="De Carvalho L.P.S."/>
            <person name="Shen B."/>
        </authorList>
    </citation>
    <scope>NUCLEOTIDE SEQUENCE [LARGE SCALE GENOMIC DNA]</scope>
    <source>
        <strain evidence="2 3">NPDC047833</strain>
    </source>
</reference>
<comment type="caution">
    <text evidence="2">The sequence shown here is derived from an EMBL/GenBank/DDBJ whole genome shotgun (WGS) entry which is preliminary data.</text>
</comment>
<evidence type="ECO:0000256" key="1">
    <source>
        <dbReference type="SAM" id="MobiDB-lite"/>
    </source>
</evidence>
<keyword evidence="3" id="KW-1185">Reference proteome</keyword>
<sequence length="72" mass="7882">MTRARRIPPRESRGSSTRRWTRPVAAVLAHRSEMERGAVPALIAALAPEKRARLLSTECVASVTGEQTELTA</sequence>
<dbReference type="RefSeq" id="WP_359770976.1">
    <property type="nucleotide sequence ID" value="NZ_JBEYRR010000001.1"/>
</dbReference>
<name>A0ABV3LVA6_9ACTN</name>
<gene>
    <name evidence="2" type="ORF">AB0887_10090</name>
</gene>
<proteinExistence type="predicted"/>
<protein>
    <submittedName>
        <fullName evidence="2">Uncharacterized protein</fullName>
    </submittedName>
</protein>
<dbReference type="Proteomes" id="UP001553843">
    <property type="component" value="Unassembled WGS sequence"/>
</dbReference>
<evidence type="ECO:0000313" key="2">
    <source>
        <dbReference type="EMBL" id="MEW2362297.1"/>
    </source>
</evidence>